<accession>A0ACB0JAG7</accession>
<proteinExistence type="predicted"/>
<name>A0ACB0JAG7_TRIPR</name>
<dbReference type="Proteomes" id="UP001177021">
    <property type="component" value="Unassembled WGS sequence"/>
</dbReference>
<keyword evidence="2" id="KW-1185">Reference proteome</keyword>
<sequence length="585" mass="65950">MESAESCRLSVVAESAEEFNYKYYQPLHLAILKGDWKSTKAFLDDNPSALTAKITKFDQTALHVAALGSQWKLVEKLVQLMPANMVTKLDSYNFTCLHYVAFGKSVDAAKALVAKNSSVTQVGDHRGRTPLCYSVTSTRCKEMTWYLVLNTPDDRSARPISVLDLDSLLWAGYYDIVMYILQHYPNTVDSDNNMLYTMSRLPSHFQSGHNFGFWKRCIYQCVPAELEYGNTIWNALQTLVPSLKLVRDAKLRHVYAVRLVEFFCSQTSTENDRKFWESPVAASMICIAASFGIVEILSICFRSFPDLVWSHNRNEGYVAEIAINNRQEKVFSLLCKMPTICKMQVLGIRPPPDYDVRHTSAYEAAKLATKIESIPGAAFQMQRELQWFKVVEKIENSDMKDFRVDGKSPWQLFQEEHKELFEEGKKWMQDTSNSCMLVATLIATIAFAAAITVPGGNNQDKGIPIFLSDSTFMVFVVSDALALFSSMTSLLMFLAILNARFAQEDFLVALPQKLIIGLTFLFLAIATTMLAFAAALSMLVQDRLKWAQIPIGLLTSVPVALFEILQIPLLLGMMISTYGSRISYE</sequence>
<reference evidence="1" key="1">
    <citation type="submission" date="2023-10" db="EMBL/GenBank/DDBJ databases">
        <authorList>
            <person name="Rodriguez Cubillos JULIANA M."/>
            <person name="De Vega J."/>
        </authorList>
    </citation>
    <scope>NUCLEOTIDE SEQUENCE</scope>
</reference>
<gene>
    <name evidence="1" type="ORF">MILVUS5_LOCUS10667</name>
</gene>
<dbReference type="EMBL" id="CASHSV030000024">
    <property type="protein sequence ID" value="CAJ2640899.1"/>
    <property type="molecule type" value="Genomic_DNA"/>
</dbReference>
<protein>
    <submittedName>
        <fullName evidence="1">Uncharacterized protein</fullName>
    </submittedName>
</protein>
<comment type="caution">
    <text evidence="1">The sequence shown here is derived from an EMBL/GenBank/DDBJ whole genome shotgun (WGS) entry which is preliminary data.</text>
</comment>
<organism evidence="1 2">
    <name type="scientific">Trifolium pratense</name>
    <name type="common">Red clover</name>
    <dbReference type="NCBI Taxonomy" id="57577"/>
    <lineage>
        <taxon>Eukaryota</taxon>
        <taxon>Viridiplantae</taxon>
        <taxon>Streptophyta</taxon>
        <taxon>Embryophyta</taxon>
        <taxon>Tracheophyta</taxon>
        <taxon>Spermatophyta</taxon>
        <taxon>Magnoliopsida</taxon>
        <taxon>eudicotyledons</taxon>
        <taxon>Gunneridae</taxon>
        <taxon>Pentapetalae</taxon>
        <taxon>rosids</taxon>
        <taxon>fabids</taxon>
        <taxon>Fabales</taxon>
        <taxon>Fabaceae</taxon>
        <taxon>Papilionoideae</taxon>
        <taxon>50 kb inversion clade</taxon>
        <taxon>NPAAA clade</taxon>
        <taxon>Hologalegina</taxon>
        <taxon>IRL clade</taxon>
        <taxon>Trifolieae</taxon>
        <taxon>Trifolium</taxon>
    </lineage>
</organism>
<evidence type="ECO:0000313" key="2">
    <source>
        <dbReference type="Proteomes" id="UP001177021"/>
    </source>
</evidence>
<evidence type="ECO:0000313" key="1">
    <source>
        <dbReference type="EMBL" id="CAJ2640899.1"/>
    </source>
</evidence>